<dbReference type="InterPro" id="IPR009003">
    <property type="entry name" value="Peptidase_S1_PA"/>
</dbReference>
<feature type="region of interest" description="Disordered" evidence="1">
    <location>
        <begin position="1"/>
        <end position="22"/>
    </location>
</feature>
<organism evidence="2 3">
    <name type="scientific">Nesidiocoris tenuis</name>
    <dbReference type="NCBI Taxonomy" id="355587"/>
    <lineage>
        <taxon>Eukaryota</taxon>
        <taxon>Metazoa</taxon>
        <taxon>Ecdysozoa</taxon>
        <taxon>Arthropoda</taxon>
        <taxon>Hexapoda</taxon>
        <taxon>Insecta</taxon>
        <taxon>Pterygota</taxon>
        <taxon>Neoptera</taxon>
        <taxon>Paraneoptera</taxon>
        <taxon>Hemiptera</taxon>
        <taxon>Heteroptera</taxon>
        <taxon>Panheteroptera</taxon>
        <taxon>Cimicomorpha</taxon>
        <taxon>Miridae</taxon>
        <taxon>Dicyphina</taxon>
        <taxon>Nesidiocoris</taxon>
    </lineage>
</organism>
<dbReference type="GO" id="GO:0003779">
    <property type="term" value="F:actin binding"/>
    <property type="evidence" value="ECO:0007669"/>
    <property type="project" value="InterPro"/>
</dbReference>
<dbReference type="SUPFAM" id="SSF47050">
    <property type="entry name" value="VHP, Villin headpiece domain"/>
    <property type="match status" value="1"/>
</dbReference>
<gene>
    <name evidence="2" type="ORF">NTEN_LOCUS15624</name>
</gene>
<accession>A0A6H5H0P7</accession>
<dbReference type="SUPFAM" id="SSF50494">
    <property type="entry name" value="Trypsin-like serine proteases"/>
    <property type="match status" value="1"/>
</dbReference>
<dbReference type="Gene3D" id="1.10.950.10">
    <property type="entry name" value="Villin headpiece domain"/>
    <property type="match status" value="1"/>
</dbReference>
<evidence type="ECO:0000313" key="3">
    <source>
        <dbReference type="Proteomes" id="UP000479000"/>
    </source>
</evidence>
<evidence type="ECO:0000313" key="2">
    <source>
        <dbReference type="EMBL" id="CAB0010583.1"/>
    </source>
</evidence>
<dbReference type="InterPro" id="IPR036886">
    <property type="entry name" value="Villin_headpiece_dom_sf"/>
</dbReference>
<reference evidence="2 3" key="1">
    <citation type="submission" date="2020-02" db="EMBL/GenBank/DDBJ databases">
        <authorList>
            <person name="Ferguson B K."/>
        </authorList>
    </citation>
    <scope>NUCLEOTIDE SEQUENCE [LARGE SCALE GENOMIC DNA]</scope>
</reference>
<evidence type="ECO:0000256" key="1">
    <source>
        <dbReference type="SAM" id="MobiDB-lite"/>
    </source>
</evidence>
<dbReference type="GO" id="GO:0007010">
    <property type="term" value="P:cytoskeleton organization"/>
    <property type="evidence" value="ECO:0007669"/>
    <property type="project" value="InterPro"/>
</dbReference>
<protein>
    <recommendedName>
        <fullName evidence="4">Peptidase S1 domain-containing protein</fullName>
    </recommendedName>
</protein>
<proteinExistence type="predicted"/>
<dbReference type="InterPro" id="IPR043504">
    <property type="entry name" value="Peptidase_S1_PA_chymotrypsin"/>
</dbReference>
<keyword evidence="3" id="KW-1185">Reference proteome</keyword>
<dbReference type="OrthoDB" id="28894at2759"/>
<evidence type="ECO:0008006" key="4">
    <source>
        <dbReference type="Google" id="ProtNLM"/>
    </source>
</evidence>
<dbReference type="Gene3D" id="2.40.10.10">
    <property type="entry name" value="Trypsin-like serine proteases"/>
    <property type="match status" value="1"/>
</dbReference>
<name>A0A6H5H0P7_9HEMI</name>
<dbReference type="EMBL" id="CADCXU010023060">
    <property type="protein sequence ID" value="CAB0010583.1"/>
    <property type="molecule type" value="Genomic_DNA"/>
</dbReference>
<dbReference type="Proteomes" id="UP000479000">
    <property type="component" value="Unassembled WGS sequence"/>
</dbReference>
<sequence>MKRSISVPDDQEELNEGGPLSVKVPQPFDDDFASFFPETDLSRLTSDGDVDLDAITTQSYDLLVHRRTVKVQRKHRSANPIKALQHRTDLKMEYVEVKSGVADREIRRMNIEKRENAGHPGEDEVYEKAVSETYMIYELKEDKLVPHNDFWGRCPKIEVLDSAKIATRAVSYLTKSTATELRIEDPDNLTLLEIEEGAEPDEFFGGAYSDGYIVRHSKIWIFSTNGEFHQPRIRANVDVVDLGKFILRCPLTIRLLYMEGHVQDEMKSAQDELRGLTRTYPASELTMLPLPAGVDPTRLEEYLADQDFEVITIIEFLLSGRSELSWVVSIHRNSTKEVLCVGHIITKSFVFSFVDCYYRSAYVYLKGKDVYVTAGWKDGLCMQVRNGKKVMAHPDYRKNQHVYNVAILETENLDLDPENPPVIPLPKSEEENTANLADLMKRKNSCLIATLTPGLSLKEFDRRLPLSIHRFEKEFNNETLDKIEYGICKKNYTLLTRESCWIDHYCPSGNLGCLPFFQNSRTFVCTELVKDEACRTDWLGAPVICGDQIVGLVKQCMTHRLVPLVISGINDAHLQAIELLLRRSVRSPAPCDSGVQVVLFSDKSERSIRRNIFLYTFTQNRFLNKCLCSFTKMTLAPSILNLFSNFLN</sequence>
<dbReference type="AlphaFoldDB" id="A0A6H5H0P7"/>